<evidence type="ECO:0000256" key="1">
    <source>
        <dbReference type="SAM" id="MobiDB-lite"/>
    </source>
</evidence>
<dbReference type="KEGG" id="pno:SNOG_14259"/>
<name>A0A7U2I4E2_PHANO</name>
<gene>
    <name evidence="2" type="ORF">JI435_142590</name>
</gene>
<evidence type="ECO:0000313" key="2">
    <source>
        <dbReference type="EMBL" id="QRD02946.1"/>
    </source>
</evidence>
<dbReference type="EMBL" id="CP069036">
    <property type="protein sequence ID" value="QRD02946.1"/>
    <property type="molecule type" value="Genomic_DNA"/>
</dbReference>
<dbReference type="AlphaFoldDB" id="A0A7U2I4E2"/>
<dbReference type="RefSeq" id="XP_001804454.1">
    <property type="nucleotide sequence ID" value="XM_001804402.1"/>
</dbReference>
<organism evidence="2 3">
    <name type="scientific">Phaeosphaeria nodorum (strain SN15 / ATCC MYA-4574 / FGSC 10173)</name>
    <name type="common">Glume blotch fungus</name>
    <name type="synonym">Parastagonospora nodorum</name>
    <dbReference type="NCBI Taxonomy" id="321614"/>
    <lineage>
        <taxon>Eukaryota</taxon>
        <taxon>Fungi</taxon>
        <taxon>Dikarya</taxon>
        <taxon>Ascomycota</taxon>
        <taxon>Pezizomycotina</taxon>
        <taxon>Dothideomycetes</taxon>
        <taxon>Pleosporomycetidae</taxon>
        <taxon>Pleosporales</taxon>
        <taxon>Pleosporineae</taxon>
        <taxon>Phaeosphaeriaceae</taxon>
        <taxon>Parastagonospora</taxon>
    </lineage>
</organism>
<protein>
    <submittedName>
        <fullName evidence="2">Uncharacterized protein</fullName>
    </submittedName>
</protein>
<feature type="region of interest" description="Disordered" evidence="1">
    <location>
        <begin position="1"/>
        <end position="36"/>
    </location>
</feature>
<accession>A0A7U2I4E2</accession>
<dbReference type="VEuPathDB" id="FungiDB:JI435_142590"/>
<proteinExistence type="predicted"/>
<dbReference type="Proteomes" id="UP000663193">
    <property type="component" value="Chromosome 14"/>
</dbReference>
<reference evidence="3" key="1">
    <citation type="journal article" date="2021" name="BMC Genomics">
        <title>Chromosome-level genome assembly and manually-curated proteome of model necrotroph Parastagonospora nodorum Sn15 reveals a genome-wide trove of candidate effector homologs, and redundancy of virulence-related functions within an accessory chromosome.</title>
        <authorList>
            <person name="Bertazzoni S."/>
            <person name="Jones D.A.B."/>
            <person name="Phan H.T."/>
            <person name="Tan K.-C."/>
            <person name="Hane J.K."/>
        </authorList>
    </citation>
    <scope>NUCLEOTIDE SEQUENCE [LARGE SCALE GENOMIC DNA]</scope>
    <source>
        <strain evidence="3">SN15 / ATCC MYA-4574 / FGSC 10173)</strain>
    </source>
</reference>
<keyword evidence="3" id="KW-1185">Reference proteome</keyword>
<sequence length="36" mass="3999">MTLSFTASPPETPVADLTHRHLHPDHASRRTSLKSC</sequence>
<evidence type="ECO:0000313" key="3">
    <source>
        <dbReference type="Proteomes" id="UP000663193"/>
    </source>
</evidence>